<keyword evidence="4" id="KW-1185">Reference proteome</keyword>
<dbReference type="SUPFAM" id="SSF109854">
    <property type="entry name" value="DinB/YfiT-like putative metalloenzymes"/>
    <property type="match status" value="1"/>
</dbReference>
<evidence type="ECO:0000259" key="2">
    <source>
        <dbReference type="Pfam" id="PF11716"/>
    </source>
</evidence>
<dbReference type="InterPro" id="IPR017517">
    <property type="entry name" value="Maleyloyr_isom"/>
</dbReference>
<dbReference type="InterPro" id="IPR017519">
    <property type="entry name" value="CHP03085"/>
</dbReference>
<dbReference type="Proteomes" id="UP000198859">
    <property type="component" value="Chromosome I"/>
</dbReference>
<dbReference type="NCBIfam" id="TIGR03083">
    <property type="entry name" value="maleylpyruvate isomerase family mycothiol-dependent enzyme"/>
    <property type="match status" value="1"/>
</dbReference>
<proteinExistence type="predicted"/>
<gene>
    <name evidence="3" type="ORF">SAMN04488570_1445</name>
</gene>
<feature type="domain" description="Mycothiol-dependent maleylpyruvate isomerase metal-binding" evidence="2">
    <location>
        <begin position="11"/>
        <end position="81"/>
    </location>
</feature>
<dbReference type="STRING" id="642780.SAMN04488570_1445"/>
<dbReference type="InterPro" id="IPR024344">
    <property type="entry name" value="MDMPI_metal-binding"/>
</dbReference>
<organism evidence="3 4">
    <name type="scientific">Nocardioides scoriae</name>
    <dbReference type="NCBI Taxonomy" id="642780"/>
    <lineage>
        <taxon>Bacteria</taxon>
        <taxon>Bacillati</taxon>
        <taxon>Actinomycetota</taxon>
        <taxon>Actinomycetes</taxon>
        <taxon>Propionibacteriales</taxon>
        <taxon>Nocardioidaceae</taxon>
        <taxon>Nocardioides</taxon>
    </lineage>
</organism>
<accession>A0A1H1QLB4</accession>
<sequence length="214" mass="22971">MQPMSRSERSALCNSALEAGQDAPTLCEGWSVKDLVVHLVVRERHPLGATGIVAPPLSFLTTRTSRALARQDFTALVERVRSGPPVWSPMALPPVERAANTLEFFVHHEDVRRAAPSWEPRELTTTEQGALWRSLAVAGRGAVRSSGVPVQLRWPGAPEGTGATTLRSGADPVVVSGEPSEVAMLLLGRDQHRGVTVEGPPDGVRRLRGSDLGL</sequence>
<name>A0A1H1QLB4_9ACTN</name>
<evidence type="ECO:0000313" key="4">
    <source>
        <dbReference type="Proteomes" id="UP000198859"/>
    </source>
</evidence>
<dbReference type="GO" id="GO:0046872">
    <property type="term" value="F:metal ion binding"/>
    <property type="evidence" value="ECO:0007669"/>
    <property type="project" value="InterPro"/>
</dbReference>
<reference evidence="4" key="1">
    <citation type="submission" date="2016-10" db="EMBL/GenBank/DDBJ databases">
        <authorList>
            <person name="Varghese N."/>
            <person name="Submissions S."/>
        </authorList>
    </citation>
    <scope>NUCLEOTIDE SEQUENCE [LARGE SCALE GENOMIC DNA]</scope>
    <source>
        <strain evidence="4">DSM 22127</strain>
    </source>
</reference>
<dbReference type="RefSeq" id="WP_091727765.1">
    <property type="nucleotide sequence ID" value="NZ_LT629757.1"/>
</dbReference>
<dbReference type="InterPro" id="IPR034660">
    <property type="entry name" value="DinB/YfiT-like"/>
</dbReference>
<feature type="compositionally biased region" description="Basic and acidic residues" evidence="1">
    <location>
        <begin position="203"/>
        <end position="214"/>
    </location>
</feature>
<protein>
    <submittedName>
        <fullName evidence="3">TIGR03085 family protein</fullName>
    </submittedName>
</protein>
<dbReference type="AlphaFoldDB" id="A0A1H1QLB4"/>
<evidence type="ECO:0000256" key="1">
    <source>
        <dbReference type="SAM" id="MobiDB-lite"/>
    </source>
</evidence>
<dbReference type="Pfam" id="PF11716">
    <property type="entry name" value="MDMPI_N"/>
    <property type="match status" value="1"/>
</dbReference>
<dbReference type="NCBIfam" id="TIGR03085">
    <property type="entry name" value="TIGR03085 family metal-binding protein"/>
    <property type="match status" value="1"/>
</dbReference>
<evidence type="ECO:0000313" key="3">
    <source>
        <dbReference type="EMBL" id="SDS24176.1"/>
    </source>
</evidence>
<dbReference type="OrthoDB" id="3268903at2"/>
<feature type="region of interest" description="Disordered" evidence="1">
    <location>
        <begin position="193"/>
        <end position="214"/>
    </location>
</feature>
<dbReference type="EMBL" id="LT629757">
    <property type="protein sequence ID" value="SDS24176.1"/>
    <property type="molecule type" value="Genomic_DNA"/>
</dbReference>